<dbReference type="EMBL" id="WNTK01000034">
    <property type="protein sequence ID" value="KAG9472825.1"/>
    <property type="molecule type" value="Genomic_DNA"/>
</dbReference>
<evidence type="ECO:0000313" key="9">
    <source>
        <dbReference type="Proteomes" id="UP000770717"/>
    </source>
</evidence>
<comment type="subunit">
    <text evidence="6">Associates with 90S and pre-40S pre-ribosomal particles.</text>
</comment>
<accession>A0A8J6EQ35</accession>
<protein>
    <recommendedName>
        <fullName evidence="6">rRNA biogenesis protein RRP36</fullName>
    </recommendedName>
</protein>
<dbReference type="OrthoDB" id="448446at2759"/>
<comment type="caution">
    <text evidence="8">The sequence shown here is derived from an EMBL/GenBank/DDBJ whole genome shotgun (WGS) entry which is preliminary data.</text>
</comment>
<comment type="similarity">
    <text evidence="2 6">Belongs to the RRP36 family.</text>
</comment>
<evidence type="ECO:0000256" key="5">
    <source>
        <dbReference type="ARBA" id="ARBA00023242"/>
    </source>
</evidence>
<feature type="region of interest" description="Disordered" evidence="7">
    <location>
        <begin position="228"/>
        <end position="249"/>
    </location>
</feature>
<gene>
    <name evidence="8" type="ORF">GDO78_016756</name>
</gene>
<evidence type="ECO:0000256" key="3">
    <source>
        <dbReference type="ARBA" id="ARBA00022517"/>
    </source>
</evidence>
<feature type="region of interest" description="Disordered" evidence="7">
    <location>
        <begin position="145"/>
        <end position="202"/>
    </location>
</feature>
<feature type="compositionally biased region" description="Basic and acidic residues" evidence="7">
    <location>
        <begin position="73"/>
        <end position="85"/>
    </location>
</feature>
<feature type="compositionally biased region" description="Basic residues" evidence="7">
    <location>
        <begin position="231"/>
        <end position="249"/>
    </location>
</feature>
<evidence type="ECO:0000256" key="6">
    <source>
        <dbReference type="RuleBase" id="RU368027"/>
    </source>
</evidence>
<proteinExistence type="inferred from homology"/>
<feature type="compositionally biased region" description="Basic and acidic residues" evidence="7">
    <location>
        <begin position="26"/>
        <end position="35"/>
    </location>
</feature>
<keyword evidence="6" id="KW-0687">Ribonucleoprotein</keyword>
<evidence type="ECO:0000313" key="8">
    <source>
        <dbReference type="EMBL" id="KAG9472826.1"/>
    </source>
</evidence>
<keyword evidence="5 6" id="KW-0539">Nucleus</keyword>
<reference evidence="8" key="1">
    <citation type="thesis" date="2020" institute="ProQuest LLC" country="789 East Eisenhower Parkway, Ann Arbor, MI, USA">
        <title>Comparative Genomics and Chromosome Evolution.</title>
        <authorList>
            <person name="Mudd A.B."/>
        </authorList>
    </citation>
    <scope>NUCLEOTIDE SEQUENCE</scope>
    <source>
        <strain evidence="8">HN-11 Male</strain>
        <tissue evidence="8">Kidney and liver</tissue>
    </source>
</reference>
<evidence type="ECO:0000256" key="2">
    <source>
        <dbReference type="ARBA" id="ARBA00009418"/>
    </source>
</evidence>
<keyword evidence="4 6" id="KW-0698">rRNA processing</keyword>
<sequence>MDKTRPRTAMITPVTDSSEDETSDTESEKDTKVEEDPAADVSSMSFEELISLQNKVGRKAFQKTVQGSRKGKLSADSRQPDKNRPLEMSSKKTVPFLRKVLPAKKRMRRDPRFDDLSGEFKPEVFDKTYSFLDDIKKKEKMVLEKQLQKARDPARREQLDQLLRRMNQQEEAAKRRQRLQEKQGEFKKQQRERAQQGKKPFYLKKGDFRKLELADKYQELKKKGKVEKFLSKKRKRNSVKDRRRLPSQQ</sequence>
<dbReference type="GO" id="GO:0030686">
    <property type="term" value="C:90S preribosome"/>
    <property type="evidence" value="ECO:0007669"/>
    <property type="project" value="TreeGrafter"/>
</dbReference>
<feature type="region of interest" description="Disordered" evidence="7">
    <location>
        <begin position="1"/>
        <end position="44"/>
    </location>
</feature>
<comment type="subcellular location">
    <subcellularLocation>
        <location evidence="1 6">Nucleus</location>
        <location evidence="1 6">Nucleolus</location>
    </subcellularLocation>
</comment>
<feature type="compositionally biased region" description="Basic and acidic residues" evidence="7">
    <location>
        <begin position="145"/>
        <end position="195"/>
    </location>
</feature>
<comment type="function">
    <text evidence="6">Component of the 90S pre-ribosome involved in the maturation of rRNAs. Required for early cleavages of the pre-RNAs in the 40S ribosomal subunit maturation pathway.</text>
</comment>
<keyword evidence="9" id="KW-1185">Reference proteome</keyword>
<dbReference type="EMBL" id="WNTK01000034">
    <property type="protein sequence ID" value="KAG9472826.1"/>
    <property type="molecule type" value="Genomic_DNA"/>
</dbReference>
<dbReference type="PANTHER" id="PTHR21738:SF0">
    <property type="entry name" value="RIBOSOMAL RNA PROCESSING PROTEIN 36 HOMOLOG"/>
    <property type="match status" value="1"/>
</dbReference>
<keyword evidence="3 6" id="KW-0690">Ribosome biogenesis</keyword>
<evidence type="ECO:0000256" key="4">
    <source>
        <dbReference type="ARBA" id="ARBA00022552"/>
    </source>
</evidence>
<dbReference type="GO" id="GO:0005730">
    <property type="term" value="C:nucleolus"/>
    <property type="evidence" value="ECO:0007669"/>
    <property type="project" value="UniProtKB-SubCell"/>
</dbReference>
<dbReference type="PANTHER" id="PTHR21738">
    <property type="entry name" value="RIBOSOMAL RNA PROCESSING PROTEIN 36 HOMOLOG"/>
    <property type="match status" value="1"/>
</dbReference>
<dbReference type="AlphaFoldDB" id="A0A8J6EQ35"/>
<organism evidence="8 9">
    <name type="scientific">Eleutherodactylus coqui</name>
    <name type="common">Puerto Rican coqui</name>
    <dbReference type="NCBI Taxonomy" id="57060"/>
    <lineage>
        <taxon>Eukaryota</taxon>
        <taxon>Metazoa</taxon>
        <taxon>Chordata</taxon>
        <taxon>Craniata</taxon>
        <taxon>Vertebrata</taxon>
        <taxon>Euteleostomi</taxon>
        <taxon>Amphibia</taxon>
        <taxon>Batrachia</taxon>
        <taxon>Anura</taxon>
        <taxon>Neobatrachia</taxon>
        <taxon>Hyloidea</taxon>
        <taxon>Eleutherodactylidae</taxon>
        <taxon>Eleutherodactylinae</taxon>
        <taxon>Eleutherodactylus</taxon>
        <taxon>Eleutherodactylus</taxon>
    </lineage>
</organism>
<feature type="region of interest" description="Disordered" evidence="7">
    <location>
        <begin position="62"/>
        <end position="94"/>
    </location>
</feature>
<evidence type="ECO:0000256" key="7">
    <source>
        <dbReference type="SAM" id="MobiDB-lite"/>
    </source>
</evidence>
<dbReference type="Proteomes" id="UP000770717">
    <property type="component" value="Unassembled WGS sequence"/>
</dbReference>
<dbReference type="InterPro" id="IPR009292">
    <property type="entry name" value="RRP36"/>
</dbReference>
<name>A0A8J6EQ35_ELECQ</name>
<dbReference type="GO" id="GO:0000462">
    <property type="term" value="P:maturation of SSU-rRNA from tricistronic rRNA transcript (SSU-rRNA, 5.8S rRNA, LSU-rRNA)"/>
    <property type="evidence" value="ECO:0007669"/>
    <property type="project" value="TreeGrafter"/>
</dbReference>
<dbReference type="Pfam" id="PF06102">
    <property type="entry name" value="RRP36"/>
    <property type="match status" value="1"/>
</dbReference>
<evidence type="ECO:0000256" key="1">
    <source>
        <dbReference type="ARBA" id="ARBA00004604"/>
    </source>
</evidence>